<keyword evidence="10" id="KW-1185">Reference proteome</keyword>
<evidence type="ECO:0000313" key="9">
    <source>
        <dbReference type="EMBL" id="KAF2679290.1"/>
    </source>
</evidence>
<evidence type="ECO:0000256" key="1">
    <source>
        <dbReference type="ARBA" id="ARBA00004141"/>
    </source>
</evidence>
<comment type="subcellular location">
    <subcellularLocation>
        <location evidence="1">Membrane</location>
        <topology evidence="1">Multi-pass membrane protein</topology>
    </subcellularLocation>
</comment>
<sequence length="353" mass="40157">MYTETRAPMILASLWVMSGVAFLFMGLRFFCKGHFGKRFGWDDYILTVSWVLSVMYAAFLTVAARYGVGHHLLEIPPPYIYWMLFWLDHGLTCTILSVSLSKTSFAITLLRFAPRPWQRYMIWFVIISLNIIMTLVVILQYAQCDPIQKRWDATLAGKCYDHHIIIDYSMFAGAYSAFWDFALALLPWFIIWKLQMNKKEKLGVAIAMSLGVLAGVTAILKTSYLPGMGHWQDFTWQSSNLLIWSGAESTTTIVSASIPFLRVLVNEVASTHGNSYNLKNISGGRGTGNLSRTGRPRDTGTYKRQHDDRSDRSILGEEQKREGAIVQTNEVTVAYHERDDEENYKSAVRTSVL</sequence>
<dbReference type="InterPro" id="IPR052337">
    <property type="entry name" value="SAT4-like"/>
</dbReference>
<reference evidence="9" key="1">
    <citation type="journal article" date="2020" name="Stud. Mycol.">
        <title>101 Dothideomycetes genomes: a test case for predicting lifestyles and emergence of pathogens.</title>
        <authorList>
            <person name="Haridas S."/>
            <person name="Albert R."/>
            <person name="Binder M."/>
            <person name="Bloem J."/>
            <person name="Labutti K."/>
            <person name="Salamov A."/>
            <person name="Andreopoulos B."/>
            <person name="Baker S."/>
            <person name="Barry K."/>
            <person name="Bills G."/>
            <person name="Bluhm B."/>
            <person name="Cannon C."/>
            <person name="Castanera R."/>
            <person name="Culley D."/>
            <person name="Daum C."/>
            <person name="Ezra D."/>
            <person name="Gonzalez J."/>
            <person name="Henrissat B."/>
            <person name="Kuo A."/>
            <person name="Liang C."/>
            <person name="Lipzen A."/>
            <person name="Lutzoni F."/>
            <person name="Magnuson J."/>
            <person name="Mondo S."/>
            <person name="Nolan M."/>
            <person name="Ohm R."/>
            <person name="Pangilinan J."/>
            <person name="Park H.-J."/>
            <person name="Ramirez L."/>
            <person name="Alfaro M."/>
            <person name="Sun H."/>
            <person name="Tritt A."/>
            <person name="Yoshinaga Y."/>
            <person name="Zwiers L.-H."/>
            <person name="Turgeon B."/>
            <person name="Goodwin S."/>
            <person name="Spatafora J."/>
            <person name="Crous P."/>
            <person name="Grigoriev I."/>
        </authorList>
    </citation>
    <scope>NUCLEOTIDE SEQUENCE</scope>
    <source>
        <strain evidence="9">CBS 122367</strain>
    </source>
</reference>
<feature type="transmembrane region" description="Helical" evidence="7">
    <location>
        <begin position="79"/>
        <end position="100"/>
    </location>
</feature>
<feature type="transmembrane region" description="Helical" evidence="7">
    <location>
        <begin position="202"/>
        <end position="221"/>
    </location>
</feature>
<feature type="transmembrane region" description="Helical" evidence="7">
    <location>
        <begin position="241"/>
        <end position="265"/>
    </location>
</feature>
<evidence type="ECO:0000256" key="5">
    <source>
        <dbReference type="ARBA" id="ARBA00038359"/>
    </source>
</evidence>
<dbReference type="GO" id="GO:0016020">
    <property type="term" value="C:membrane"/>
    <property type="evidence" value="ECO:0007669"/>
    <property type="project" value="UniProtKB-SubCell"/>
</dbReference>
<feature type="compositionally biased region" description="Basic and acidic residues" evidence="6">
    <location>
        <begin position="295"/>
        <end position="315"/>
    </location>
</feature>
<feature type="transmembrane region" description="Helical" evidence="7">
    <location>
        <begin position="170"/>
        <end position="190"/>
    </location>
</feature>
<dbReference type="OrthoDB" id="3934549at2759"/>
<comment type="similarity">
    <text evidence="5">Belongs to the SAT4 family.</text>
</comment>
<gene>
    <name evidence="9" type="ORF">K458DRAFT_314560</name>
</gene>
<feature type="transmembrane region" description="Helical" evidence="7">
    <location>
        <begin position="43"/>
        <end position="67"/>
    </location>
</feature>
<dbReference type="Pfam" id="PF20684">
    <property type="entry name" value="Fung_rhodopsin"/>
    <property type="match status" value="1"/>
</dbReference>
<name>A0A6G1IMS8_9PLEO</name>
<keyword evidence="2 7" id="KW-0812">Transmembrane</keyword>
<proteinExistence type="inferred from homology"/>
<protein>
    <recommendedName>
        <fullName evidence="8">Rhodopsin domain-containing protein</fullName>
    </recommendedName>
</protein>
<dbReference type="EMBL" id="MU005604">
    <property type="protein sequence ID" value="KAF2679290.1"/>
    <property type="molecule type" value="Genomic_DNA"/>
</dbReference>
<evidence type="ECO:0000256" key="4">
    <source>
        <dbReference type="ARBA" id="ARBA00023136"/>
    </source>
</evidence>
<feature type="region of interest" description="Disordered" evidence="6">
    <location>
        <begin position="281"/>
        <end position="315"/>
    </location>
</feature>
<dbReference type="Proteomes" id="UP000799291">
    <property type="component" value="Unassembled WGS sequence"/>
</dbReference>
<accession>A0A6G1IMS8</accession>
<dbReference type="InterPro" id="IPR049326">
    <property type="entry name" value="Rhodopsin_dom_fungi"/>
</dbReference>
<feature type="transmembrane region" description="Helical" evidence="7">
    <location>
        <begin position="120"/>
        <end position="142"/>
    </location>
</feature>
<evidence type="ECO:0000256" key="3">
    <source>
        <dbReference type="ARBA" id="ARBA00022989"/>
    </source>
</evidence>
<evidence type="ECO:0000256" key="2">
    <source>
        <dbReference type="ARBA" id="ARBA00022692"/>
    </source>
</evidence>
<evidence type="ECO:0000313" key="10">
    <source>
        <dbReference type="Proteomes" id="UP000799291"/>
    </source>
</evidence>
<evidence type="ECO:0000259" key="8">
    <source>
        <dbReference type="Pfam" id="PF20684"/>
    </source>
</evidence>
<keyword evidence="3 7" id="KW-1133">Transmembrane helix</keyword>
<feature type="transmembrane region" description="Helical" evidence="7">
    <location>
        <begin position="12"/>
        <end position="31"/>
    </location>
</feature>
<evidence type="ECO:0000256" key="7">
    <source>
        <dbReference type="SAM" id="Phobius"/>
    </source>
</evidence>
<evidence type="ECO:0000256" key="6">
    <source>
        <dbReference type="SAM" id="MobiDB-lite"/>
    </source>
</evidence>
<keyword evidence="4 7" id="KW-0472">Membrane</keyword>
<dbReference type="PANTHER" id="PTHR33048">
    <property type="entry name" value="PTH11-LIKE INTEGRAL MEMBRANE PROTEIN (AFU_ORTHOLOGUE AFUA_5G11245)"/>
    <property type="match status" value="1"/>
</dbReference>
<dbReference type="AlphaFoldDB" id="A0A6G1IMS8"/>
<feature type="domain" description="Rhodopsin" evidence="8">
    <location>
        <begin position="27"/>
        <end position="266"/>
    </location>
</feature>
<dbReference type="PANTHER" id="PTHR33048:SF42">
    <property type="entry name" value="INTEGRAL MEMBRANE PROTEIN"/>
    <property type="match status" value="1"/>
</dbReference>
<organism evidence="9 10">
    <name type="scientific">Lentithecium fluviatile CBS 122367</name>
    <dbReference type="NCBI Taxonomy" id="1168545"/>
    <lineage>
        <taxon>Eukaryota</taxon>
        <taxon>Fungi</taxon>
        <taxon>Dikarya</taxon>
        <taxon>Ascomycota</taxon>
        <taxon>Pezizomycotina</taxon>
        <taxon>Dothideomycetes</taxon>
        <taxon>Pleosporomycetidae</taxon>
        <taxon>Pleosporales</taxon>
        <taxon>Massarineae</taxon>
        <taxon>Lentitheciaceae</taxon>
        <taxon>Lentithecium</taxon>
    </lineage>
</organism>